<dbReference type="KEGG" id="svp:Pan189_14040"/>
<evidence type="ECO:0000256" key="2">
    <source>
        <dbReference type="SAM" id="Phobius"/>
    </source>
</evidence>
<evidence type="ECO:0000313" key="4">
    <source>
        <dbReference type="Proteomes" id="UP000317318"/>
    </source>
</evidence>
<keyword evidence="2" id="KW-0472">Membrane</keyword>
<dbReference type="RefSeq" id="WP_145363187.1">
    <property type="nucleotide sequence ID" value="NZ_CP036268.1"/>
</dbReference>
<keyword evidence="2" id="KW-1133">Transmembrane helix</keyword>
<dbReference type="AlphaFoldDB" id="A0A517QZK2"/>
<evidence type="ECO:0008006" key="5">
    <source>
        <dbReference type="Google" id="ProtNLM"/>
    </source>
</evidence>
<dbReference type="PROSITE" id="PS51257">
    <property type="entry name" value="PROKAR_LIPOPROTEIN"/>
    <property type="match status" value="1"/>
</dbReference>
<gene>
    <name evidence="3" type="ORF">Pan189_14040</name>
</gene>
<proteinExistence type="predicted"/>
<organism evidence="3 4">
    <name type="scientific">Stratiformator vulcanicus</name>
    <dbReference type="NCBI Taxonomy" id="2527980"/>
    <lineage>
        <taxon>Bacteria</taxon>
        <taxon>Pseudomonadati</taxon>
        <taxon>Planctomycetota</taxon>
        <taxon>Planctomycetia</taxon>
        <taxon>Planctomycetales</taxon>
        <taxon>Planctomycetaceae</taxon>
        <taxon>Stratiformator</taxon>
    </lineage>
</organism>
<dbReference type="Proteomes" id="UP000317318">
    <property type="component" value="Chromosome"/>
</dbReference>
<protein>
    <recommendedName>
        <fullName evidence="5">Lipoprotein</fullName>
    </recommendedName>
</protein>
<feature type="transmembrane region" description="Helical" evidence="2">
    <location>
        <begin position="38"/>
        <end position="60"/>
    </location>
</feature>
<dbReference type="EMBL" id="CP036268">
    <property type="protein sequence ID" value="QDT37038.1"/>
    <property type="molecule type" value="Genomic_DNA"/>
</dbReference>
<name>A0A517QZK2_9PLAN</name>
<evidence type="ECO:0000313" key="3">
    <source>
        <dbReference type="EMBL" id="QDT37038.1"/>
    </source>
</evidence>
<sequence>MRWAGYAFLTLAGLGCVSACNIIFNNVEGRPPVDSPAFVGYAVGAMLVPIFFAIIGKYLIDRAAAVRDEQEASHADDGSPEVVEAEGHKRD</sequence>
<reference evidence="3 4" key="1">
    <citation type="submission" date="2019-02" db="EMBL/GenBank/DDBJ databases">
        <title>Deep-cultivation of Planctomycetes and their phenomic and genomic characterization uncovers novel biology.</title>
        <authorList>
            <person name="Wiegand S."/>
            <person name="Jogler M."/>
            <person name="Boedeker C."/>
            <person name="Pinto D."/>
            <person name="Vollmers J."/>
            <person name="Rivas-Marin E."/>
            <person name="Kohn T."/>
            <person name="Peeters S.H."/>
            <person name="Heuer A."/>
            <person name="Rast P."/>
            <person name="Oberbeckmann S."/>
            <person name="Bunk B."/>
            <person name="Jeske O."/>
            <person name="Meyerdierks A."/>
            <person name="Storesund J.E."/>
            <person name="Kallscheuer N."/>
            <person name="Luecker S."/>
            <person name="Lage O.M."/>
            <person name="Pohl T."/>
            <person name="Merkel B.J."/>
            <person name="Hornburger P."/>
            <person name="Mueller R.-W."/>
            <person name="Bruemmer F."/>
            <person name="Labrenz M."/>
            <person name="Spormann A.M."/>
            <person name="Op den Camp H."/>
            <person name="Overmann J."/>
            <person name="Amann R."/>
            <person name="Jetten M.S.M."/>
            <person name="Mascher T."/>
            <person name="Medema M.H."/>
            <person name="Devos D.P."/>
            <person name="Kaster A.-K."/>
            <person name="Ovreas L."/>
            <person name="Rohde M."/>
            <person name="Galperin M.Y."/>
            <person name="Jogler C."/>
        </authorList>
    </citation>
    <scope>NUCLEOTIDE SEQUENCE [LARGE SCALE GENOMIC DNA]</scope>
    <source>
        <strain evidence="3 4">Pan189</strain>
    </source>
</reference>
<keyword evidence="4" id="KW-1185">Reference proteome</keyword>
<keyword evidence="2" id="KW-0812">Transmembrane</keyword>
<evidence type="ECO:0000256" key="1">
    <source>
        <dbReference type="SAM" id="MobiDB-lite"/>
    </source>
</evidence>
<feature type="region of interest" description="Disordered" evidence="1">
    <location>
        <begin position="70"/>
        <end position="91"/>
    </location>
</feature>
<accession>A0A517QZK2</accession>